<evidence type="ECO:0000256" key="11">
    <source>
        <dbReference type="PROSITE-ProRule" id="PRU10040"/>
    </source>
</evidence>
<dbReference type="RefSeq" id="XP_019054854.1">
    <property type="nucleotide sequence ID" value="XM_019199309.1"/>
</dbReference>
<comment type="catalytic activity">
    <reaction evidence="10 12">
        <text>[(1-&gt;4)-alpha-D-galacturonosyl methyl ester](n) + n H2O = [(1-&gt;4)-alpha-D-galacturonosyl](n) + n methanol + n H(+)</text>
        <dbReference type="Rhea" id="RHEA:22380"/>
        <dbReference type="Rhea" id="RHEA-COMP:14570"/>
        <dbReference type="Rhea" id="RHEA-COMP:14573"/>
        <dbReference type="ChEBI" id="CHEBI:15377"/>
        <dbReference type="ChEBI" id="CHEBI:15378"/>
        <dbReference type="ChEBI" id="CHEBI:17790"/>
        <dbReference type="ChEBI" id="CHEBI:140522"/>
        <dbReference type="ChEBI" id="CHEBI:140523"/>
        <dbReference type="EC" id="3.1.1.11"/>
    </reaction>
</comment>
<dbReference type="FunCoup" id="A0A1U8Q7T3">
    <property type="interactions" value="106"/>
</dbReference>
<dbReference type="GO" id="GO:0030599">
    <property type="term" value="F:pectinesterase activity"/>
    <property type="evidence" value="ECO:0000318"/>
    <property type="project" value="GO_Central"/>
</dbReference>
<evidence type="ECO:0000256" key="10">
    <source>
        <dbReference type="ARBA" id="ARBA00047928"/>
    </source>
</evidence>
<evidence type="ECO:0000256" key="6">
    <source>
        <dbReference type="ARBA" id="ARBA00022525"/>
    </source>
</evidence>
<dbReference type="STRING" id="4432.A0A1U8Q7T3"/>
<comment type="similarity">
    <text evidence="3">Belongs to the pectinesterase family.</text>
</comment>
<evidence type="ECO:0000256" key="1">
    <source>
        <dbReference type="ARBA" id="ARBA00004191"/>
    </source>
</evidence>
<dbReference type="GO" id="GO:0045490">
    <property type="term" value="P:pectin catabolic process"/>
    <property type="evidence" value="ECO:0000318"/>
    <property type="project" value="GO_Central"/>
</dbReference>
<dbReference type="InterPro" id="IPR033131">
    <property type="entry name" value="Pectinesterase_Asp_AS"/>
</dbReference>
<evidence type="ECO:0000313" key="14">
    <source>
        <dbReference type="Proteomes" id="UP000189703"/>
    </source>
</evidence>
<dbReference type="InterPro" id="IPR011050">
    <property type="entry name" value="Pectin_lyase_fold/virulence"/>
</dbReference>
<feature type="domain" description="Pectinesterase catalytic" evidence="13">
    <location>
        <begin position="62"/>
        <end position="367"/>
    </location>
</feature>
<dbReference type="GO" id="GO:0042545">
    <property type="term" value="P:cell wall modification"/>
    <property type="evidence" value="ECO:0007669"/>
    <property type="project" value="UniProtKB-UniRule"/>
</dbReference>
<proteinExistence type="inferred from homology"/>
<dbReference type="FunFam" id="2.160.20.10:FF:000008">
    <property type="entry name" value="Pectinesterase"/>
    <property type="match status" value="1"/>
</dbReference>
<gene>
    <name evidence="15" type="primary">LOC104606641</name>
</gene>
<accession>A0A1U8Q7T3</accession>
<evidence type="ECO:0000256" key="8">
    <source>
        <dbReference type="ARBA" id="ARBA00022801"/>
    </source>
</evidence>
<dbReference type="PANTHER" id="PTHR31321:SF31">
    <property type="entry name" value="PECTINESTERASE QRT1"/>
    <property type="match status" value="1"/>
</dbReference>
<dbReference type="GeneID" id="104606641"/>
<sequence>MNSSLPILAVIVLFLLSTTTQFGFSVSSESPMDNFITWDDLNVKKNWDRLNLNDRFNSSRVIVVSKDGTGDSLTVQGAVDLVPLHNTLRVKILILPGIYRFPLCDDFEHLHPCREKVIVPASKPYVSFIGTEANRTVISWNTKASDKDNNGQEIGTYNTATVSIESDYFCATKITFENTEVAVPGGVGMQAVALRLSGDKSFLYKTRMLGSQDTLLDDTGTHYFYKCYIQGSIDFIFGNARSLYEECTLYSTARGPGAIAASHRESAMENTGFSFVQCKVKGSGNIYLGRAWGRYARTLYYHCDMEGIITPIGWHDWGDPSRRWTVSFGEYQCRGKGANLGRRAPWSKSFTYEEAKPFLDKTYIEGDQWFRL</sequence>
<dbReference type="eggNOG" id="ENOG502QS8M">
    <property type="taxonomic scope" value="Eukaryota"/>
</dbReference>
<keyword evidence="9 12" id="KW-0063">Aspartyl esterase</keyword>
<evidence type="ECO:0000256" key="9">
    <source>
        <dbReference type="ARBA" id="ARBA00023085"/>
    </source>
</evidence>
<evidence type="ECO:0000259" key="13">
    <source>
        <dbReference type="Pfam" id="PF01095"/>
    </source>
</evidence>
<name>A0A1U8Q7T3_NELNU</name>
<dbReference type="AlphaFoldDB" id="A0A1U8Q7T3"/>
<dbReference type="PANTHER" id="PTHR31321">
    <property type="entry name" value="ACYL-COA THIOESTER HYDROLASE YBHC-RELATED"/>
    <property type="match status" value="1"/>
</dbReference>
<evidence type="ECO:0000313" key="15">
    <source>
        <dbReference type="RefSeq" id="XP_019054854.1"/>
    </source>
</evidence>
<dbReference type="InterPro" id="IPR000070">
    <property type="entry name" value="Pectinesterase_cat"/>
</dbReference>
<dbReference type="EC" id="3.1.1.11" evidence="4 12"/>
<dbReference type="PROSITE" id="PS00503">
    <property type="entry name" value="PECTINESTERASE_2"/>
    <property type="match status" value="1"/>
</dbReference>
<evidence type="ECO:0000256" key="5">
    <source>
        <dbReference type="ARBA" id="ARBA00022512"/>
    </source>
</evidence>
<evidence type="ECO:0000256" key="3">
    <source>
        <dbReference type="ARBA" id="ARBA00008891"/>
    </source>
</evidence>
<dbReference type="Proteomes" id="UP000189703">
    <property type="component" value="Unplaced"/>
</dbReference>
<organism evidence="14 15">
    <name type="scientific">Nelumbo nucifera</name>
    <name type="common">Sacred lotus</name>
    <dbReference type="NCBI Taxonomy" id="4432"/>
    <lineage>
        <taxon>Eukaryota</taxon>
        <taxon>Viridiplantae</taxon>
        <taxon>Streptophyta</taxon>
        <taxon>Embryophyta</taxon>
        <taxon>Tracheophyta</taxon>
        <taxon>Spermatophyta</taxon>
        <taxon>Magnoliopsida</taxon>
        <taxon>Proteales</taxon>
        <taxon>Nelumbonaceae</taxon>
        <taxon>Nelumbo</taxon>
    </lineage>
</organism>
<dbReference type="OMA" id="WHSRASD"/>
<keyword evidence="8 12" id="KW-0378">Hydrolase</keyword>
<comment type="subcellular location">
    <subcellularLocation>
        <location evidence="1">Secreted</location>
        <location evidence="1">Cell wall</location>
    </subcellularLocation>
</comment>
<feature type="active site" evidence="11">
    <location>
        <position position="234"/>
    </location>
</feature>
<dbReference type="InParanoid" id="A0A1U8Q7T3"/>
<evidence type="ECO:0000256" key="2">
    <source>
        <dbReference type="ARBA" id="ARBA00005184"/>
    </source>
</evidence>
<comment type="pathway">
    <text evidence="2 12">Glycan metabolism; pectin degradation; 2-dehydro-3-deoxy-D-gluconate from pectin: step 1/5.</text>
</comment>
<protein>
    <recommendedName>
        <fullName evidence="4 12">Pectinesterase</fullName>
        <ecNumber evidence="4 12">3.1.1.11</ecNumber>
    </recommendedName>
</protein>
<keyword evidence="6" id="KW-0964">Secreted</keyword>
<dbReference type="Gene3D" id="2.160.20.10">
    <property type="entry name" value="Single-stranded right-handed beta-helix, Pectin lyase-like"/>
    <property type="match status" value="1"/>
</dbReference>
<keyword evidence="14" id="KW-1185">Reference proteome</keyword>
<feature type="chain" id="PRO_5010398589" description="Pectinesterase" evidence="12">
    <location>
        <begin position="22"/>
        <end position="372"/>
    </location>
</feature>
<dbReference type="Pfam" id="PF01095">
    <property type="entry name" value="Pectinesterase"/>
    <property type="match status" value="1"/>
</dbReference>
<dbReference type="InterPro" id="IPR012334">
    <property type="entry name" value="Pectin_lyas_fold"/>
</dbReference>
<evidence type="ECO:0000256" key="12">
    <source>
        <dbReference type="RuleBase" id="RU000589"/>
    </source>
</evidence>
<dbReference type="OrthoDB" id="2019149at2759"/>
<dbReference type="SUPFAM" id="SSF51126">
    <property type="entry name" value="Pectin lyase-like"/>
    <property type="match status" value="1"/>
</dbReference>
<feature type="signal peptide" evidence="12">
    <location>
        <begin position="1"/>
        <end position="21"/>
    </location>
</feature>
<dbReference type="UniPathway" id="UPA00545">
    <property type="reaction ID" value="UER00823"/>
</dbReference>
<keyword evidence="7 12" id="KW-0732">Signal</keyword>
<evidence type="ECO:0000256" key="7">
    <source>
        <dbReference type="ARBA" id="ARBA00022729"/>
    </source>
</evidence>
<evidence type="ECO:0000256" key="4">
    <source>
        <dbReference type="ARBA" id="ARBA00013229"/>
    </source>
</evidence>
<reference evidence="15" key="1">
    <citation type="submission" date="2025-08" db="UniProtKB">
        <authorList>
            <consortium name="RefSeq"/>
        </authorList>
    </citation>
    <scope>IDENTIFICATION</scope>
</reference>
<keyword evidence="5" id="KW-0134">Cell wall</keyword>
<dbReference type="KEGG" id="nnu:104606641"/>